<accession>A0AAV4WAP2</accession>
<gene>
    <name evidence="1" type="ORF">CDAR_165521</name>
</gene>
<organism evidence="1 2">
    <name type="scientific">Caerostris darwini</name>
    <dbReference type="NCBI Taxonomy" id="1538125"/>
    <lineage>
        <taxon>Eukaryota</taxon>
        <taxon>Metazoa</taxon>
        <taxon>Ecdysozoa</taxon>
        <taxon>Arthropoda</taxon>
        <taxon>Chelicerata</taxon>
        <taxon>Arachnida</taxon>
        <taxon>Araneae</taxon>
        <taxon>Araneomorphae</taxon>
        <taxon>Entelegynae</taxon>
        <taxon>Araneoidea</taxon>
        <taxon>Araneidae</taxon>
        <taxon>Caerostris</taxon>
    </lineage>
</organism>
<comment type="caution">
    <text evidence="1">The sequence shown here is derived from an EMBL/GenBank/DDBJ whole genome shotgun (WGS) entry which is preliminary data.</text>
</comment>
<reference evidence="1 2" key="1">
    <citation type="submission" date="2021-06" db="EMBL/GenBank/DDBJ databases">
        <title>Caerostris darwini draft genome.</title>
        <authorList>
            <person name="Kono N."/>
            <person name="Arakawa K."/>
        </authorList>
    </citation>
    <scope>NUCLEOTIDE SEQUENCE [LARGE SCALE GENOMIC DNA]</scope>
</reference>
<dbReference type="Proteomes" id="UP001054837">
    <property type="component" value="Unassembled WGS sequence"/>
</dbReference>
<proteinExistence type="predicted"/>
<dbReference type="EMBL" id="BPLQ01014291">
    <property type="protein sequence ID" value="GIY78889.1"/>
    <property type="molecule type" value="Genomic_DNA"/>
</dbReference>
<name>A0AAV4WAP2_9ARAC</name>
<evidence type="ECO:0000313" key="1">
    <source>
        <dbReference type="EMBL" id="GIY78889.1"/>
    </source>
</evidence>
<dbReference type="AlphaFoldDB" id="A0AAV4WAP2"/>
<evidence type="ECO:0000313" key="2">
    <source>
        <dbReference type="Proteomes" id="UP001054837"/>
    </source>
</evidence>
<protein>
    <submittedName>
        <fullName evidence="1">Uncharacterized protein</fullName>
    </submittedName>
</protein>
<keyword evidence="2" id="KW-1185">Reference proteome</keyword>
<sequence>MKNYFYNTTDVFSEWVSCEIRHVRYPCFLRNKPEDSFIACIKKKKLTWFDREDGEFNIIRFCNWRSVADNRPSSLGRAGSRVGCLDIDDEDDSHRYITFRCRECIVQCAFHSSSETVVAWCLGGTKWAGPDSDTLHSYRFLRATMTIDVTLYAPGLATNHEFIAFPSPIKYRW</sequence>